<keyword evidence="1" id="KW-0378">Hydrolase</keyword>
<dbReference type="RefSeq" id="WP_130021477.1">
    <property type="nucleotide sequence ID" value="NZ_SEWF01000017.1"/>
</dbReference>
<reference evidence="1 2" key="1">
    <citation type="submission" date="2019-02" db="EMBL/GenBank/DDBJ databases">
        <title>Bacterial novel species Emticicia sp. 17J42-9 isolated from soil.</title>
        <authorList>
            <person name="Jung H.-Y."/>
        </authorList>
    </citation>
    <scope>NUCLEOTIDE SEQUENCE [LARGE SCALE GENOMIC DNA]</scope>
    <source>
        <strain evidence="1 2">17J42-9</strain>
    </source>
</reference>
<evidence type="ECO:0000313" key="2">
    <source>
        <dbReference type="Proteomes" id="UP000293162"/>
    </source>
</evidence>
<gene>
    <name evidence="1" type="ORF">EWM59_13345</name>
</gene>
<sequence length="138" mass="15552">MGAVAIMKAISDYGIQPSGIMIECPFGSMYETVCARFRLMQAPTFPMAALLVFWGGLQNNFWAFGHNPTKYARKITCPTLLLYGELDDKVSRAEIDEILVNIQGKKQLKTYPLAGHENYLNKYESEWKGDIANFLSAF</sequence>
<dbReference type="GO" id="GO:0016787">
    <property type="term" value="F:hydrolase activity"/>
    <property type="evidence" value="ECO:0007669"/>
    <property type="project" value="UniProtKB-KW"/>
</dbReference>
<dbReference type="Proteomes" id="UP000293162">
    <property type="component" value="Unassembled WGS sequence"/>
</dbReference>
<dbReference type="Gene3D" id="3.40.50.1820">
    <property type="entry name" value="alpha/beta hydrolase"/>
    <property type="match status" value="1"/>
</dbReference>
<keyword evidence="2" id="KW-1185">Reference proteome</keyword>
<accession>A0A4Q5LZV1</accession>
<dbReference type="SUPFAM" id="SSF53474">
    <property type="entry name" value="alpha/beta-Hydrolases"/>
    <property type="match status" value="1"/>
</dbReference>
<dbReference type="OrthoDB" id="9777090at2"/>
<organism evidence="1 2">
    <name type="scientific">Emticicia agri</name>
    <dbReference type="NCBI Taxonomy" id="2492393"/>
    <lineage>
        <taxon>Bacteria</taxon>
        <taxon>Pseudomonadati</taxon>
        <taxon>Bacteroidota</taxon>
        <taxon>Cytophagia</taxon>
        <taxon>Cytophagales</taxon>
        <taxon>Leadbetterellaceae</taxon>
        <taxon>Emticicia</taxon>
    </lineage>
</organism>
<protein>
    <submittedName>
        <fullName evidence="1">Alpha/beta hydrolase</fullName>
    </submittedName>
</protein>
<evidence type="ECO:0000313" key="1">
    <source>
        <dbReference type="EMBL" id="RYU95229.1"/>
    </source>
</evidence>
<dbReference type="InterPro" id="IPR029058">
    <property type="entry name" value="AB_hydrolase_fold"/>
</dbReference>
<name>A0A4Q5LZV1_9BACT</name>
<proteinExistence type="predicted"/>
<dbReference type="EMBL" id="SEWF01000017">
    <property type="protein sequence ID" value="RYU95229.1"/>
    <property type="molecule type" value="Genomic_DNA"/>
</dbReference>
<dbReference type="AlphaFoldDB" id="A0A4Q5LZV1"/>
<comment type="caution">
    <text evidence="1">The sequence shown here is derived from an EMBL/GenBank/DDBJ whole genome shotgun (WGS) entry which is preliminary data.</text>
</comment>